<dbReference type="SUPFAM" id="SSF57756">
    <property type="entry name" value="Retrovirus zinc finger-like domains"/>
    <property type="match status" value="1"/>
</dbReference>
<name>A0A843X172_COLES</name>
<keyword evidence="1" id="KW-0863">Zinc-finger</keyword>
<dbReference type="AlphaFoldDB" id="A0A843X172"/>
<dbReference type="GO" id="GO:0008270">
    <property type="term" value="F:zinc ion binding"/>
    <property type="evidence" value="ECO:0007669"/>
    <property type="project" value="UniProtKB-KW"/>
</dbReference>
<evidence type="ECO:0000256" key="2">
    <source>
        <dbReference type="SAM" id="MobiDB-lite"/>
    </source>
</evidence>
<keyword evidence="1" id="KW-0479">Metal-binding</keyword>
<keyword evidence="1" id="KW-0862">Zinc</keyword>
<organism evidence="4 5">
    <name type="scientific">Colocasia esculenta</name>
    <name type="common">Wild taro</name>
    <name type="synonym">Arum esculentum</name>
    <dbReference type="NCBI Taxonomy" id="4460"/>
    <lineage>
        <taxon>Eukaryota</taxon>
        <taxon>Viridiplantae</taxon>
        <taxon>Streptophyta</taxon>
        <taxon>Embryophyta</taxon>
        <taxon>Tracheophyta</taxon>
        <taxon>Spermatophyta</taxon>
        <taxon>Magnoliopsida</taxon>
        <taxon>Liliopsida</taxon>
        <taxon>Araceae</taxon>
        <taxon>Aroideae</taxon>
        <taxon>Colocasieae</taxon>
        <taxon>Colocasia</taxon>
    </lineage>
</organism>
<dbReference type="EMBL" id="NMUH01004239">
    <property type="protein sequence ID" value="MQM08920.1"/>
    <property type="molecule type" value="Genomic_DNA"/>
</dbReference>
<sequence>MCAEDDKISLVMYMLQERADAWWSSILRTQFEGVELDVTWREFVRLFEVKYVYEHIQDKMEEKKARMKGVPEPFQRQKRKMRKLMEKQQLALVPAKTGRCLRCGSKNHRIRECPNPKKFVARDVPAAKKPATGTQAPAREYALTGDDTDDVTTDDVPTHDVPVSTQLASFHDHLH</sequence>
<dbReference type="InterPro" id="IPR036875">
    <property type="entry name" value="Znf_CCHC_sf"/>
</dbReference>
<reference evidence="4" key="1">
    <citation type="submission" date="2017-07" db="EMBL/GenBank/DDBJ databases">
        <title>Taro Niue Genome Assembly and Annotation.</title>
        <authorList>
            <person name="Atibalentja N."/>
            <person name="Keating K."/>
            <person name="Fields C.J."/>
        </authorList>
    </citation>
    <scope>NUCLEOTIDE SEQUENCE</scope>
    <source>
        <strain evidence="4">Niue_2</strain>
        <tissue evidence="4">Leaf</tissue>
    </source>
</reference>
<protein>
    <recommendedName>
        <fullName evidence="3">CCHC-type domain-containing protein</fullName>
    </recommendedName>
</protein>
<proteinExistence type="predicted"/>
<dbReference type="OrthoDB" id="786614at2759"/>
<evidence type="ECO:0000313" key="5">
    <source>
        <dbReference type="Proteomes" id="UP000652761"/>
    </source>
</evidence>
<evidence type="ECO:0000256" key="1">
    <source>
        <dbReference type="PROSITE-ProRule" id="PRU00047"/>
    </source>
</evidence>
<dbReference type="GO" id="GO:0003676">
    <property type="term" value="F:nucleic acid binding"/>
    <property type="evidence" value="ECO:0007669"/>
    <property type="project" value="InterPro"/>
</dbReference>
<dbReference type="PROSITE" id="PS50158">
    <property type="entry name" value="ZF_CCHC"/>
    <property type="match status" value="1"/>
</dbReference>
<feature type="domain" description="CCHC-type" evidence="3">
    <location>
        <begin position="99"/>
        <end position="115"/>
    </location>
</feature>
<dbReference type="InterPro" id="IPR001878">
    <property type="entry name" value="Znf_CCHC"/>
</dbReference>
<accession>A0A843X172</accession>
<keyword evidence="5" id="KW-1185">Reference proteome</keyword>
<evidence type="ECO:0000313" key="4">
    <source>
        <dbReference type="EMBL" id="MQM08920.1"/>
    </source>
</evidence>
<comment type="caution">
    <text evidence="4">The sequence shown here is derived from an EMBL/GenBank/DDBJ whole genome shotgun (WGS) entry which is preliminary data.</text>
</comment>
<feature type="region of interest" description="Disordered" evidence="2">
    <location>
        <begin position="124"/>
        <end position="175"/>
    </location>
</feature>
<dbReference type="Proteomes" id="UP000652761">
    <property type="component" value="Unassembled WGS sequence"/>
</dbReference>
<dbReference type="Gene3D" id="4.10.60.10">
    <property type="entry name" value="Zinc finger, CCHC-type"/>
    <property type="match status" value="1"/>
</dbReference>
<evidence type="ECO:0000259" key="3">
    <source>
        <dbReference type="PROSITE" id="PS50158"/>
    </source>
</evidence>
<gene>
    <name evidence="4" type="ORF">Taro_041778</name>
</gene>